<proteinExistence type="inferred from homology"/>
<dbReference type="PANTHER" id="PTHR43133">
    <property type="entry name" value="RNA POLYMERASE ECF-TYPE SIGMA FACTO"/>
    <property type="match status" value="1"/>
</dbReference>
<keyword evidence="4" id="KW-0804">Transcription</keyword>
<dbReference type="InterPro" id="IPR014327">
    <property type="entry name" value="RNA_pol_sigma70_bacteroid"/>
</dbReference>
<dbReference type="Gene3D" id="1.10.10.10">
    <property type="entry name" value="Winged helix-like DNA-binding domain superfamily/Winged helix DNA-binding domain"/>
    <property type="match status" value="1"/>
</dbReference>
<comment type="similarity">
    <text evidence="1">Belongs to the sigma-70 factor family. ECF subfamily.</text>
</comment>
<feature type="domain" description="RNA polymerase sigma-70 region 2" evidence="5">
    <location>
        <begin position="29"/>
        <end position="92"/>
    </location>
</feature>
<dbReference type="EMBL" id="WNXC01000001">
    <property type="protein sequence ID" value="MBB2147742.1"/>
    <property type="molecule type" value="Genomic_DNA"/>
</dbReference>
<accession>A0ABR6ERC4</accession>
<keyword evidence="2" id="KW-0805">Transcription regulation</keyword>
<dbReference type="Pfam" id="PF08281">
    <property type="entry name" value="Sigma70_r4_2"/>
    <property type="match status" value="1"/>
</dbReference>
<dbReference type="InterPro" id="IPR013324">
    <property type="entry name" value="RNA_pol_sigma_r3/r4-like"/>
</dbReference>
<keyword evidence="3" id="KW-0731">Sigma factor</keyword>
<name>A0ABR6ERC4_9SPHI</name>
<dbReference type="InterPro" id="IPR013325">
    <property type="entry name" value="RNA_pol_sigma_r2"/>
</dbReference>
<reference evidence="7 8" key="1">
    <citation type="submission" date="2019-11" db="EMBL/GenBank/DDBJ databases">
        <title>Description of Pedobacter sp. LMG 31462T.</title>
        <authorList>
            <person name="Carlier A."/>
            <person name="Qi S."/>
            <person name="Vandamme P."/>
        </authorList>
    </citation>
    <scope>NUCLEOTIDE SEQUENCE [LARGE SCALE GENOMIC DNA]</scope>
    <source>
        <strain evidence="7 8">LMG 31462</strain>
    </source>
</reference>
<keyword evidence="8" id="KW-1185">Reference proteome</keyword>
<organism evidence="7 8">
    <name type="scientific">Pedobacter gandavensis</name>
    <dbReference type="NCBI Taxonomy" id="2679963"/>
    <lineage>
        <taxon>Bacteria</taxon>
        <taxon>Pseudomonadati</taxon>
        <taxon>Bacteroidota</taxon>
        <taxon>Sphingobacteriia</taxon>
        <taxon>Sphingobacteriales</taxon>
        <taxon>Sphingobacteriaceae</taxon>
        <taxon>Pedobacter</taxon>
    </lineage>
</organism>
<dbReference type="Pfam" id="PF04542">
    <property type="entry name" value="Sigma70_r2"/>
    <property type="match status" value="1"/>
</dbReference>
<dbReference type="InterPro" id="IPR039425">
    <property type="entry name" value="RNA_pol_sigma-70-like"/>
</dbReference>
<feature type="domain" description="RNA polymerase sigma factor 70 region 4 type 2" evidence="6">
    <location>
        <begin position="136"/>
        <end position="178"/>
    </location>
</feature>
<dbReference type="Proteomes" id="UP000636110">
    <property type="component" value="Unassembled WGS sequence"/>
</dbReference>
<evidence type="ECO:0000313" key="7">
    <source>
        <dbReference type="EMBL" id="MBB2147742.1"/>
    </source>
</evidence>
<evidence type="ECO:0000256" key="2">
    <source>
        <dbReference type="ARBA" id="ARBA00023015"/>
    </source>
</evidence>
<evidence type="ECO:0000256" key="1">
    <source>
        <dbReference type="ARBA" id="ARBA00010641"/>
    </source>
</evidence>
<dbReference type="PANTHER" id="PTHR43133:SF46">
    <property type="entry name" value="RNA POLYMERASE SIGMA-70 FACTOR ECF SUBFAMILY"/>
    <property type="match status" value="1"/>
</dbReference>
<evidence type="ECO:0000259" key="6">
    <source>
        <dbReference type="Pfam" id="PF08281"/>
    </source>
</evidence>
<dbReference type="InterPro" id="IPR036388">
    <property type="entry name" value="WH-like_DNA-bd_sf"/>
</dbReference>
<comment type="caution">
    <text evidence="7">The sequence shown here is derived from an EMBL/GenBank/DDBJ whole genome shotgun (WGS) entry which is preliminary data.</text>
</comment>
<dbReference type="Gene3D" id="1.10.1740.10">
    <property type="match status" value="1"/>
</dbReference>
<dbReference type="NCBIfam" id="TIGR02985">
    <property type="entry name" value="Sig70_bacteroi1"/>
    <property type="match status" value="1"/>
</dbReference>
<evidence type="ECO:0000313" key="8">
    <source>
        <dbReference type="Proteomes" id="UP000636110"/>
    </source>
</evidence>
<evidence type="ECO:0000256" key="4">
    <source>
        <dbReference type="ARBA" id="ARBA00023163"/>
    </source>
</evidence>
<dbReference type="SUPFAM" id="SSF88946">
    <property type="entry name" value="Sigma2 domain of RNA polymerase sigma factors"/>
    <property type="match status" value="1"/>
</dbReference>
<dbReference type="NCBIfam" id="TIGR02937">
    <property type="entry name" value="sigma70-ECF"/>
    <property type="match status" value="1"/>
</dbReference>
<protein>
    <submittedName>
        <fullName evidence="7">RNA polymerase sigma-70 factor</fullName>
    </submittedName>
</protein>
<dbReference type="InterPro" id="IPR013249">
    <property type="entry name" value="RNA_pol_sigma70_r4_t2"/>
</dbReference>
<evidence type="ECO:0000259" key="5">
    <source>
        <dbReference type="Pfam" id="PF04542"/>
    </source>
</evidence>
<dbReference type="InterPro" id="IPR007627">
    <property type="entry name" value="RNA_pol_sigma70_r2"/>
</dbReference>
<sequence length="199" mass="23093">MFLNQPEGYTEQELLEKVAGGNESAFKLLYEKYAGKVYTMGMNYLKSPFLAQDAVQEVFVKVWKNREQLTTLNSFPAWLTTISRNQLINDLQSLIPMESLEAISSEDSGHHQTTTGNEIDYRELEKAIKIGISTFSPRQQQIYLLSREKGLSHKQIASQLNISYDMVREHMSNALKNLRKFLENHYTHLLLLWLISRYN</sequence>
<gene>
    <name evidence="7" type="ORF">GM920_02340</name>
</gene>
<dbReference type="InterPro" id="IPR014284">
    <property type="entry name" value="RNA_pol_sigma-70_dom"/>
</dbReference>
<dbReference type="SUPFAM" id="SSF88659">
    <property type="entry name" value="Sigma3 and sigma4 domains of RNA polymerase sigma factors"/>
    <property type="match status" value="1"/>
</dbReference>
<evidence type="ECO:0000256" key="3">
    <source>
        <dbReference type="ARBA" id="ARBA00023082"/>
    </source>
</evidence>
<dbReference type="RefSeq" id="WP_182953053.1">
    <property type="nucleotide sequence ID" value="NZ_WNXC01000001.1"/>
</dbReference>